<reference evidence="3" key="1">
    <citation type="submission" date="2009-02" db="EMBL/GenBank/DDBJ databases">
        <authorList>
            <person name="Fulton L."/>
            <person name="Clifton S."/>
            <person name="Fulton B."/>
            <person name="Xu J."/>
            <person name="Minx P."/>
            <person name="Pepin K.H."/>
            <person name="Johnson M."/>
            <person name="Bhonagiri V."/>
            <person name="Nash W.E."/>
            <person name="Mardis E.R."/>
            <person name="Wilson R.K."/>
        </authorList>
    </citation>
    <scope>NUCLEOTIDE SEQUENCE [LARGE SCALE GENOMIC DNA]</scope>
    <source>
        <strain evidence="3">DSM 15053</strain>
    </source>
</reference>
<feature type="domain" description="4-oxalocrotonate tautomerase-like" evidence="2">
    <location>
        <begin position="2"/>
        <end position="51"/>
    </location>
</feature>
<dbReference type="InterPro" id="IPR014347">
    <property type="entry name" value="Tautomerase/MIF_sf"/>
</dbReference>
<dbReference type="GO" id="GO:0016853">
    <property type="term" value="F:isomerase activity"/>
    <property type="evidence" value="ECO:0007669"/>
    <property type="project" value="UniProtKB-KW"/>
</dbReference>
<dbReference type="RefSeq" id="WP_006443460.1">
    <property type="nucleotide sequence ID" value="NZ_CP036524.1"/>
</dbReference>
<dbReference type="SUPFAM" id="SSF55331">
    <property type="entry name" value="Tautomerase/MIF"/>
    <property type="match status" value="1"/>
</dbReference>
<evidence type="ECO:0000259" key="2">
    <source>
        <dbReference type="Pfam" id="PF01361"/>
    </source>
</evidence>
<dbReference type="InterPro" id="IPR004370">
    <property type="entry name" value="4-OT-like_dom"/>
</dbReference>
<keyword evidence="1" id="KW-0413">Isomerase</keyword>
<dbReference type="Pfam" id="PF01361">
    <property type="entry name" value="Tautomerase"/>
    <property type="match status" value="1"/>
</dbReference>
<reference evidence="3" key="2">
    <citation type="submission" date="2013-06" db="EMBL/GenBank/DDBJ databases">
        <title>Draft genome sequence of Clostridium hylemonae (DSM 15053).</title>
        <authorList>
            <person name="Sudarsanam P."/>
            <person name="Ley R."/>
            <person name="Guruge J."/>
            <person name="Turnbaugh P.J."/>
            <person name="Mahowald M."/>
            <person name="Liep D."/>
            <person name="Gordon J."/>
        </authorList>
    </citation>
    <scope>NUCLEOTIDE SEQUENCE</scope>
    <source>
        <strain evidence="3">DSM 15053</strain>
    </source>
</reference>
<comment type="caution">
    <text evidence="3">The sequence shown here is derived from an EMBL/GenBank/DDBJ whole genome shotgun (WGS) entry which is preliminary data.</text>
</comment>
<dbReference type="Gene3D" id="3.30.429.10">
    <property type="entry name" value="Macrophage Migration Inhibitory Factor"/>
    <property type="match status" value="1"/>
</dbReference>
<keyword evidence="4" id="KW-1185">Reference proteome</keyword>
<evidence type="ECO:0000313" key="3">
    <source>
        <dbReference type="EMBL" id="EEG74106.1"/>
    </source>
</evidence>
<dbReference type="Proteomes" id="UP000004893">
    <property type="component" value="Unassembled WGS sequence"/>
</dbReference>
<name>C0C1U2_9FIRM</name>
<protein>
    <submittedName>
        <fullName evidence="3">Tautomerase enzyme</fullName>
    </submittedName>
</protein>
<gene>
    <name evidence="3" type="ORF">CLOHYLEM_06112</name>
</gene>
<dbReference type="HOGENOM" id="CLU_183611_0_0_9"/>
<sequence>MPHISIKMYPGRTEEVKKELAEKTKAFIMEQMNMEEKYISVSVEEYEKENWKEEVADKIRPEDLYVKSNF</sequence>
<proteinExistence type="predicted"/>
<evidence type="ECO:0000256" key="1">
    <source>
        <dbReference type="ARBA" id="ARBA00023235"/>
    </source>
</evidence>
<dbReference type="AlphaFoldDB" id="C0C1U2"/>
<dbReference type="STRING" id="553973.CLOHYLEM_06112"/>
<accession>C0C1U2</accession>
<dbReference type="eggNOG" id="COG1942">
    <property type="taxonomic scope" value="Bacteria"/>
</dbReference>
<dbReference type="OrthoDB" id="5405937at2"/>
<evidence type="ECO:0000313" key="4">
    <source>
        <dbReference type="Proteomes" id="UP000004893"/>
    </source>
</evidence>
<dbReference type="EMBL" id="ABYI02000022">
    <property type="protein sequence ID" value="EEG74106.1"/>
    <property type="molecule type" value="Genomic_DNA"/>
</dbReference>
<organism evidence="3 4">
    <name type="scientific">[Clostridium] hylemonae DSM 15053</name>
    <dbReference type="NCBI Taxonomy" id="553973"/>
    <lineage>
        <taxon>Bacteria</taxon>
        <taxon>Bacillati</taxon>
        <taxon>Bacillota</taxon>
        <taxon>Clostridia</taxon>
        <taxon>Lachnospirales</taxon>
        <taxon>Lachnospiraceae</taxon>
    </lineage>
</organism>